<name>S7WAL0_SPRLO</name>
<keyword evidence="4" id="KW-0963">Cytoplasm</keyword>
<evidence type="ECO:0000256" key="5">
    <source>
        <dbReference type="ARBA" id="ARBA00022927"/>
    </source>
</evidence>
<evidence type="ECO:0000256" key="1">
    <source>
        <dbReference type="ARBA" id="ARBA00004123"/>
    </source>
</evidence>
<keyword evidence="6" id="KW-0539">Nucleus</keyword>
<dbReference type="STRING" id="1358809.S7WAL0"/>
<feature type="coiled-coil region" evidence="7">
    <location>
        <begin position="15"/>
        <end position="42"/>
    </location>
</feature>
<dbReference type="SUPFAM" id="SSF48371">
    <property type="entry name" value="ARM repeat"/>
    <property type="match status" value="1"/>
</dbReference>
<protein>
    <submittedName>
        <fullName evidence="9">Nonsense-mediated mRNA decay protein</fullName>
    </submittedName>
</protein>
<comment type="caution">
    <text evidence="9">The sequence shown here is derived from an EMBL/GenBank/DDBJ whole genome shotgun (WGS) entry which is preliminary data.</text>
</comment>
<dbReference type="FunCoup" id="S7WAL0">
    <property type="interactions" value="268"/>
</dbReference>
<evidence type="ECO:0000256" key="7">
    <source>
        <dbReference type="SAM" id="Coils"/>
    </source>
</evidence>
<keyword evidence="5" id="KW-0653">Protein transport</keyword>
<dbReference type="VEuPathDB" id="MicrosporidiaDB:SLOPH_1395"/>
<gene>
    <name evidence="9" type="ORF">SLOPH_1395</name>
</gene>
<organism evidence="9 10">
    <name type="scientific">Spraguea lophii (strain 42_110)</name>
    <name type="common">Microsporidian parasite</name>
    <dbReference type="NCBI Taxonomy" id="1358809"/>
    <lineage>
        <taxon>Eukaryota</taxon>
        <taxon>Fungi</taxon>
        <taxon>Fungi incertae sedis</taxon>
        <taxon>Microsporidia</taxon>
        <taxon>Spragueidae</taxon>
        <taxon>Spraguea</taxon>
    </lineage>
</organism>
<evidence type="ECO:0000313" key="10">
    <source>
        <dbReference type="Proteomes" id="UP000014978"/>
    </source>
</evidence>
<dbReference type="InterPro" id="IPR001494">
    <property type="entry name" value="Importin-beta_N"/>
</dbReference>
<dbReference type="PROSITE" id="PS50166">
    <property type="entry name" value="IMPORTIN_B_NT"/>
    <property type="match status" value="1"/>
</dbReference>
<dbReference type="EMBL" id="ATCN01000067">
    <property type="protein sequence ID" value="EPR79936.1"/>
    <property type="molecule type" value="Genomic_DNA"/>
</dbReference>
<dbReference type="OrthoDB" id="760868at2759"/>
<evidence type="ECO:0000256" key="3">
    <source>
        <dbReference type="ARBA" id="ARBA00022448"/>
    </source>
</evidence>
<keyword evidence="7" id="KW-0175">Coiled coil</keyword>
<keyword evidence="3" id="KW-0813">Transport</keyword>
<dbReference type="OMA" id="KNFEYRS"/>
<dbReference type="GO" id="GO:0005829">
    <property type="term" value="C:cytosol"/>
    <property type="evidence" value="ECO:0007669"/>
    <property type="project" value="TreeGrafter"/>
</dbReference>
<evidence type="ECO:0000256" key="6">
    <source>
        <dbReference type="ARBA" id="ARBA00023242"/>
    </source>
</evidence>
<dbReference type="GO" id="GO:0031267">
    <property type="term" value="F:small GTPase binding"/>
    <property type="evidence" value="ECO:0007669"/>
    <property type="project" value="InterPro"/>
</dbReference>
<dbReference type="GO" id="GO:0005635">
    <property type="term" value="C:nuclear envelope"/>
    <property type="evidence" value="ECO:0007669"/>
    <property type="project" value="TreeGrafter"/>
</dbReference>
<dbReference type="AlphaFoldDB" id="S7WAL0"/>
<dbReference type="InParanoid" id="S7WAL0"/>
<dbReference type="HOGENOM" id="CLU_013781_0_0_1"/>
<keyword evidence="10" id="KW-1185">Reference proteome</keyword>
<dbReference type="InterPro" id="IPR016024">
    <property type="entry name" value="ARM-type_fold"/>
</dbReference>
<dbReference type="GO" id="GO:0006606">
    <property type="term" value="P:protein import into nucleus"/>
    <property type="evidence" value="ECO:0007669"/>
    <property type="project" value="TreeGrafter"/>
</dbReference>
<reference evidence="10" key="1">
    <citation type="journal article" date="2013" name="PLoS Genet.">
        <title>The genome of Spraguea lophii and the basis of host-microsporidian interactions.</title>
        <authorList>
            <person name="Campbell S.E."/>
            <person name="Williams T.A."/>
            <person name="Yousuf A."/>
            <person name="Soanes D.M."/>
            <person name="Paszkiewicz K.H."/>
            <person name="Williams B.A.P."/>
        </authorList>
    </citation>
    <scope>NUCLEOTIDE SEQUENCE [LARGE SCALE GENOMIC DNA]</scope>
    <source>
        <strain evidence="10">42_110</strain>
    </source>
</reference>
<comment type="subcellular location">
    <subcellularLocation>
        <location evidence="2">Cytoplasm</location>
    </subcellularLocation>
    <subcellularLocation>
        <location evidence="1">Nucleus</location>
    </subcellularLocation>
</comment>
<dbReference type="Gene3D" id="1.25.10.10">
    <property type="entry name" value="Leucine-rich Repeat Variant"/>
    <property type="match status" value="1"/>
</dbReference>
<evidence type="ECO:0000256" key="2">
    <source>
        <dbReference type="ARBA" id="ARBA00004496"/>
    </source>
</evidence>
<dbReference type="PANTHER" id="PTHR10997:SF18">
    <property type="entry name" value="D-IMPORTIN 7_RANBP7"/>
    <property type="match status" value="1"/>
</dbReference>
<sequence>MPMEQKIKQIFLDSINSLKSKREESERELKTLENNVDFVINIPNTYMRDTSPIISKISSLYYKNTIIKKWKTYPEQYRTKIITEVVPLMVMDSKYLEIYKEIFVFILENEDKEKITPLFQYIENYLISEDDMSFKVSILLILTMIQRDRLKYNYIDTLNDIFSRSGNVLLDKWRKYYEARDFNMFELIMEIISTTHENFYVIPYFVQVDVFVYCRDYAMKILMDEPIKENLNARKHASAFIYKSTEKATKGFYKSQELSDLYKSNSNFLVEAYQTYKNLLKKNRDLENTMEYGLEYFSLLIADQERVQIIESDMISLVYDFILPLHVFSDADKEEFENYPENYIKMKYSYFCINIKNTANGLFSDILEKISNDDFNRIFDFLLSILQEYDNTKTLESAKKAYASLFLITNMARQIISLRKDMLSGFLVFVINNINSPYQFITSQCCYTLQFFDSKHVSPELNVNAFNTIMALINSGNEIFKVDAALTILFFLDCQQVRLIMDSQIPVIIQTLIYCGNKYDLESCNDGLETIMDSFPEKISQYAPELTATLSKMILENLNEEENYDKMSVVAGFIRTIDDMAINLDERRDVLWEVYSKSAEFIYNVFALKKMDYYTETISLVSNFLYGFKSVDNSFITFLEIILDMQVDEISSVSDDVSRLLDNYISFGKDTLTNKHYDKIFDLIEKLCVQEDDYLFEDDYTSGCKILQSIFLNNKEELNKRMEQVLTFIVSGYSRIDRDSISFIYGLEVLMCLLILQPMSIVSIFHSNNFLKNFIDDIYSNRNKFSRVFDKKLSILFCGEIFKLQTIPDISILPHLSKFFCKILLTLPEAINKRNKMKIEEKEDQEEEYDYDVLEEDIYFDTPLDLFEPFSYILGILNSNTPITLEIMNGMDNHNKEKIAKLLNGGYPIQKI</sequence>
<evidence type="ECO:0000256" key="4">
    <source>
        <dbReference type="ARBA" id="ARBA00022490"/>
    </source>
</evidence>
<evidence type="ECO:0000313" key="9">
    <source>
        <dbReference type="EMBL" id="EPR79936.1"/>
    </source>
</evidence>
<dbReference type="InterPro" id="IPR011989">
    <property type="entry name" value="ARM-like"/>
</dbReference>
<dbReference type="PANTHER" id="PTHR10997">
    <property type="entry name" value="IMPORTIN-7, 8, 11"/>
    <property type="match status" value="1"/>
</dbReference>
<evidence type="ECO:0000259" key="8">
    <source>
        <dbReference type="PROSITE" id="PS50166"/>
    </source>
</evidence>
<accession>S7WAL0</accession>
<proteinExistence type="predicted"/>
<dbReference type="Proteomes" id="UP000014978">
    <property type="component" value="Unassembled WGS sequence"/>
</dbReference>
<feature type="domain" description="Importin N-terminal" evidence="8">
    <location>
        <begin position="25"/>
        <end position="91"/>
    </location>
</feature>